<evidence type="ECO:0000256" key="5">
    <source>
        <dbReference type="ARBA" id="ARBA00023180"/>
    </source>
</evidence>
<keyword evidence="3" id="KW-0964">Secreted</keyword>
<dbReference type="InterPro" id="IPR001212">
    <property type="entry name" value="Somatomedin_B_dom"/>
</dbReference>
<sequence>MGFRVCVGRSTPEGGDVGAVGAGARGWEPGPPLRSCLEVAGELGKGEGLGITHTSRGTATLGRDRAPPKCPPIAPHYPPSSHLLGAAPPKGIGRRGWGRSPLTAPSPQRLQVGDIAGTMRLPWALLCLWLLAGAAGAARARTRRELAPGLYEHGVYDAGGSYCQRGDVCCHGRDDGCTVPYLDTICYCDLFCNRTVSDCCPDFWEYCLGIPAPFPKVQGCARAGRTYPSGATYRENCNLCTCSPGGQWQCEDNACLVDGDLIDAINGGNYGWRAGNYSQFWGMTLEEGIRYRLGTFRPPPTVMNMNEMHVPMDSNEVLPPHFDAATKWPGMIHEPLDQGNCAGSWAFSTAAVASDRISIHSMGHMTPSLSPQNLLSCDTRNQRGCSGGRLDGAWWYLRRRGVVTDECYPFTSPDSRPAAPPCMMHSRSTGRGKRQATARCPNPQTHANHIYQSTPPYRLASSEKEIMKELMENGPVQAILEVHEDFFLYRSGIYRHTPVAERKGPKAPAARDALGQNHRVGRGAAARRPDPKILDGSQLVGQGVGRGRALPHRPRRQRVRGGELRAGRLGARRGGGHAPQMSPPSPRPPLRDGLDHPPPQTLPSWGQPGVMPPPPVTPAPRVLMQQPGASGRGWGWGGGDEAGGGAPRCLWDLPVNPPPSGLGGLFVGSWGLSKGGPPGPSPPPAPLYAGGGLQWDPPSKILSLISPPPIPHATFGGEGSTAPRSQGGSSMPPMAGGAPPPGLEEPPQGWVLLAPKGGGGPPVPPPRLVPMVLRAFCAGTWPWGPPPSVPMGPQLGPEQPHSPPPHFSFPPPTPGCTFKLFFCCFHFFFVFILLFNICK</sequence>
<proteinExistence type="inferred from homology"/>
<keyword evidence="7" id="KW-0472">Membrane</keyword>
<dbReference type="InterPro" id="IPR000668">
    <property type="entry name" value="Peptidase_C1A_C"/>
</dbReference>
<protein>
    <submittedName>
        <fullName evidence="9">Tubulointerstitial nephritis antigen like 1</fullName>
    </submittedName>
</protein>
<dbReference type="PANTHER" id="PTHR12411">
    <property type="entry name" value="CYSTEINE PROTEASE FAMILY C1-RELATED"/>
    <property type="match status" value="1"/>
</dbReference>
<dbReference type="GO" id="GO:0030414">
    <property type="term" value="F:peptidase inhibitor activity"/>
    <property type="evidence" value="ECO:0007669"/>
    <property type="project" value="InterPro"/>
</dbReference>
<feature type="compositionally biased region" description="Basic residues" evidence="6">
    <location>
        <begin position="549"/>
        <end position="559"/>
    </location>
</feature>
<keyword evidence="5" id="KW-0325">Glycoprotein</keyword>
<keyword evidence="7" id="KW-0812">Transmembrane</keyword>
<dbReference type="FunFam" id="3.90.70.10:FF:000037">
    <property type="entry name" value="Tubulointerstitial nephritis antigen-like 1"/>
    <property type="match status" value="1"/>
</dbReference>
<evidence type="ECO:0000256" key="4">
    <source>
        <dbReference type="ARBA" id="ARBA00023157"/>
    </source>
</evidence>
<dbReference type="Gene3D" id="3.90.70.10">
    <property type="entry name" value="Cysteine proteinases"/>
    <property type="match status" value="1"/>
</dbReference>
<dbReference type="Ensembl" id="ENSAPLT00020018470.1">
    <property type="protein sequence ID" value="ENSAPLP00020017095.1"/>
    <property type="gene ID" value="ENSAPLG00020012280.1"/>
</dbReference>
<keyword evidence="7" id="KW-1133">Transmembrane helix</keyword>
<dbReference type="Pfam" id="PF00112">
    <property type="entry name" value="Peptidase_C1"/>
    <property type="match status" value="1"/>
</dbReference>
<dbReference type="InterPro" id="IPR038765">
    <property type="entry name" value="Papain-like_cys_pep_sf"/>
</dbReference>
<organism evidence="9 10">
    <name type="scientific">Anas platyrhynchos</name>
    <name type="common">Mallard</name>
    <name type="synonym">Anas boschas</name>
    <dbReference type="NCBI Taxonomy" id="8839"/>
    <lineage>
        <taxon>Eukaryota</taxon>
        <taxon>Metazoa</taxon>
        <taxon>Chordata</taxon>
        <taxon>Craniata</taxon>
        <taxon>Vertebrata</taxon>
        <taxon>Euteleostomi</taxon>
        <taxon>Archelosauria</taxon>
        <taxon>Archosauria</taxon>
        <taxon>Dinosauria</taxon>
        <taxon>Saurischia</taxon>
        <taxon>Theropoda</taxon>
        <taxon>Coelurosauria</taxon>
        <taxon>Aves</taxon>
        <taxon>Neognathae</taxon>
        <taxon>Galloanserae</taxon>
        <taxon>Anseriformes</taxon>
        <taxon>Anatidae</taxon>
        <taxon>Anatinae</taxon>
        <taxon>Anas</taxon>
    </lineage>
</organism>
<dbReference type="GO" id="GO:0008234">
    <property type="term" value="F:cysteine-type peptidase activity"/>
    <property type="evidence" value="ECO:0007669"/>
    <property type="project" value="InterPro"/>
</dbReference>
<accession>A0A8B9T8E9</accession>
<dbReference type="SMART" id="SM00645">
    <property type="entry name" value="Pept_C1"/>
    <property type="match status" value="1"/>
</dbReference>
<evidence type="ECO:0000256" key="3">
    <source>
        <dbReference type="ARBA" id="ARBA00022525"/>
    </source>
</evidence>
<comment type="subcellular location">
    <subcellularLocation>
        <location evidence="1">Secreted</location>
    </subcellularLocation>
</comment>
<dbReference type="GO" id="GO:0005576">
    <property type="term" value="C:extracellular region"/>
    <property type="evidence" value="ECO:0007669"/>
    <property type="project" value="UniProtKB-SubCell"/>
</dbReference>
<feature type="region of interest" description="Disordered" evidence="6">
    <location>
        <begin position="418"/>
        <end position="450"/>
    </location>
</feature>
<keyword evidence="4" id="KW-1015">Disulfide bond</keyword>
<evidence type="ECO:0000313" key="9">
    <source>
        <dbReference type="Ensembl" id="ENSAPLP00020017095.1"/>
    </source>
</evidence>
<name>A0A8B9T8E9_ANAPL</name>
<evidence type="ECO:0000256" key="1">
    <source>
        <dbReference type="ARBA" id="ARBA00004613"/>
    </source>
</evidence>
<dbReference type="InterPro" id="IPR013128">
    <property type="entry name" value="Peptidase_C1A"/>
</dbReference>
<feature type="domain" description="SMB" evidence="8">
    <location>
        <begin position="165"/>
        <end position="212"/>
    </location>
</feature>
<evidence type="ECO:0000256" key="7">
    <source>
        <dbReference type="SAM" id="Phobius"/>
    </source>
</evidence>
<evidence type="ECO:0000256" key="6">
    <source>
        <dbReference type="SAM" id="MobiDB-lite"/>
    </source>
</evidence>
<dbReference type="PROSITE" id="PS50958">
    <property type="entry name" value="SMB_2"/>
    <property type="match status" value="1"/>
</dbReference>
<comment type="similarity">
    <text evidence="2">Belongs to the peptidase C1 family.</text>
</comment>
<evidence type="ECO:0000256" key="2">
    <source>
        <dbReference type="ARBA" id="ARBA00008455"/>
    </source>
</evidence>
<feature type="compositionally biased region" description="Low complexity" evidence="6">
    <location>
        <begin position="726"/>
        <end position="737"/>
    </location>
</feature>
<dbReference type="Proteomes" id="UP000694400">
    <property type="component" value="Chromosome 24"/>
</dbReference>
<dbReference type="AlphaFoldDB" id="A0A8B9T8E9"/>
<feature type="transmembrane region" description="Helical" evidence="7">
    <location>
        <begin position="818"/>
        <end position="838"/>
    </location>
</feature>
<reference evidence="9" key="3">
    <citation type="submission" date="2025-09" db="UniProtKB">
        <authorList>
            <consortium name="Ensembl"/>
        </authorList>
    </citation>
    <scope>IDENTIFICATION</scope>
</reference>
<dbReference type="SUPFAM" id="SSF57283">
    <property type="entry name" value="PMP inhibitors"/>
    <property type="match status" value="1"/>
</dbReference>
<evidence type="ECO:0000313" key="10">
    <source>
        <dbReference type="Proteomes" id="UP000694400"/>
    </source>
</evidence>
<evidence type="ECO:0000259" key="8">
    <source>
        <dbReference type="PROSITE" id="PS50958"/>
    </source>
</evidence>
<reference evidence="9" key="2">
    <citation type="submission" date="2025-08" db="UniProtKB">
        <authorList>
            <consortium name="Ensembl"/>
        </authorList>
    </citation>
    <scope>IDENTIFICATION</scope>
</reference>
<dbReference type="PROSITE" id="PS00524">
    <property type="entry name" value="SMB_1"/>
    <property type="match status" value="1"/>
</dbReference>
<dbReference type="GO" id="GO:0006508">
    <property type="term" value="P:proteolysis"/>
    <property type="evidence" value="ECO:0007669"/>
    <property type="project" value="InterPro"/>
</dbReference>
<dbReference type="InterPro" id="IPR036201">
    <property type="entry name" value="Pacifastin_dom_sf"/>
</dbReference>
<feature type="region of interest" description="Disordered" evidence="6">
    <location>
        <begin position="501"/>
        <end position="613"/>
    </location>
</feature>
<feature type="region of interest" description="Disordered" evidence="6">
    <location>
        <begin position="707"/>
        <end position="748"/>
    </location>
</feature>
<reference evidence="9" key="1">
    <citation type="submission" date="2019-08" db="EMBL/GenBank/DDBJ databases">
        <title>Three high-quality genomes provides insights into domestication of ducks.</title>
        <authorList>
            <person name="Hou Z.C."/>
            <person name="Zhu F."/>
            <person name="Yin Z.T."/>
            <person name="Zhang F."/>
        </authorList>
    </citation>
    <scope>NUCLEOTIDE SEQUENCE [LARGE SCALE GENOMIC DNA]</scope>
</reference>
<dbReference type="SUPFAM" id="SSF54001">
    <property type="entry name" value="Cysteine proteinases"/>
    <property type="match status" value="1"/>
</dbReference>